<proteinExistence type="predicted"/>
<protein>
    <submittedName>
        <fullName evidence="3">SpoIIE family protein phosphatase</fullName>
    </submittedName>
</protein>
<name>A0AAX1SCB0_9FIRM</name>
<accession>A0AAX1SCB0</accession>
<dbReference type="GeneID" id="97203719"/>
<keyword evidence="5" id="KW-1185">Reference proteome</keyword>
<evidence type="ECO:0000313" key="3">
    <source>
        <dbReference type="EMBL" id="MCG4748956.1"/>
    </source>
</evidence>
<dbReference type="SMART" id="SM00331">
    <property type="entry name" value="PP2C_SIG"/>
    <property type="match status" value="1"/>
</dbReference>
<dbReference type="AlphaFoldDB" id="A0AAX1SCB0"/>
<dbReference type="InterPro" id="IPR001932">
    <property type="entry name" value="PPM-type_phosphatase-like_dom"/>
</dbReference>
<evidence type="ECO:0000313" key="4">
    <source>
        <dbReference type="EMBL" id="NSJ51579.1"/>
    </source>
</evidence>
<feature type="domain" description="PPM-type phosphatase" evidence="2">
    <location>
        <begin position="256"/>
        <end position="468"/>
    </location>
</feature>
<dbReference type="EMBL" id="JAKNGE010000047">
    <property type="protein sequence ID" value="MCG4748956.1"/>
    <property type="molecule type" value="Genomic_DNA"/>
</dbReference>
<keyword evidence="1" id="KW-0378">Hydrolase</keyword>
<dbReference type="InterPro" id="IPR036457">
    <property type="entry name" value="PPM-type-like_dom_sf"/>
</dbReference>
<reference evidence="4 5" key="1">
    <citation type="journal article" date="2020" name="Cell Host Microbe">
        <title>Functional and Genomic Variation between Human-Derived Isolates of Lachnospiraceae Reveals Inter- and Intra-Species Diversity.</title>
        <authorList>
            <person name="Sorbara M.T."/>
            <person name="Littmann E.R."/>
            <person name="Fontana E."/>
            <person name="Moody T.U."/>
            <person name="Kohout C.E."/>
            <person name="Gjonbalaj M."/>
            <person name="Eaton V."/>
            <person name="Seok R."/>
            <person name="Leiner I.M."/>
            <person name="Pamer E.G."/>
        </authorList>
    </citation>
    <scope>NUCLEOTIDE SEQUENCE [LARGE SCALE GENOMIC DNA]</scope>
    <source>
        <strain evidence="4 5">MSK.1.17</strain>
    </source>
</reference>
<organism evidence="3 6">
    <name type="scientific">Enterocloster aldenensis</name>
    <dbReference type="NCBI Taxonomy" id="358742"/>
    <lineage>
        <taxon>Bacteria</taxon>
        <taxon>Bacillati</taxon>
        <taxon>Bacillota</taxon>
        <taxon>Clostridia</taxon>
        <taxon>Lachnospirales</taxon>
        <taxon>Lachnospiraceae</taxon>
        <taxon>Enterocloster</taxon>
    </lineage>
</organism>
<dbReference type="PANTHER" id="PTHR43156">
    <property type="entry name" value="STAGE II SPORULATION PROTEIN E-RELATED"/>
    <property type="match status" value="1"/>
</dbReference>
<evidence type="ECO:0000256" key="1">
    <source>
        <dbReference type="ARBA" id="ARBA00022801"/>
    </source>
</evidence>
<dbReference type="Pfam" id="PF07228">
    <property type="entry name" value="SpoIIE"/>
    <property type="match status" value="1"/>
</dbReference>
<dbReference type="SUPFAM" id="SSF81606">
    <property type="entry name" value="PP2C-like"/>
    <property type="match status" value="1"/>
</dbReference>
<reference evidence="3" key="3">
    <citation type="submission" date="2022-01" db="EMBL/GenBank/DDBJ databases">
        <title>Collection of gut derived symbiotic bacterial strains cultured from healthy donors.</title>
        <authorList>
            <person name="Lin H."/>
            <person name="Kohout C."/>
            <person name="Waligurski E."/>
            <person name="Pamer E.G."/>
        </authorList>
    </citation>
    <scope>NUCLEOTIDE SEQUENCE</scope>
    <source>
        <strain evidence="3">DFI.6.55</strain>
    </source>
</reference>
<evidence type="ECO:0000313" key="6">
    <source>
        <dbReference type="Proteomes" id="UP001299608"/>
    </source>
</evidence>
<comment type="caution">
    <text evidence="3">The sequence shown here is derived from an EMBL/GenBank/DDBJ whole genome shotgun (WGS) entry which is preliminary data.</text>
</comment>
<dbReference type="Proteomes" id="UP001299608">
    <property type="component" value="Unassembled WGS sequence"/>
</dbReference>
<dbReference type="Proteomes" id="UP000669239">
    <property type="component" value="Unassembled WGS sequence"/>
</dbReference>
<dbReference type="InterPro" id="IPR052016">
    <property type="entry name" value="Bact_Sigma-Reg"/>
</dbReference>
<dbReference type="Gene3D" id="3.60.40.10">
    <property type="entry name" value="PPM-type phosphatase domain"/>
    <property type="match status" value="1"/>
</dbReference>
<sequence>MFSRNSRDIKNKVDVNHYTARRLGDMAESLNQLAKAFDDEVEKSGQLTRLDGLAAMQASAALVCESCSKCNLYADSEKEDSYYLYYLLRAFEQKGRIDYEDMPQMFKSGCRKQDAYLAQLNRSLGRATMNLSWKNRFLESRDAVVSQFRELSVILEEFSHQIDQARDISEEFDYIIKKHFRKYHIAVGNLLLLEYGNGQKEAFLTARTTNGRCITSKEAAELMGQVVDDSRWSPAKDSRSIITKQYATIRLLEDGGYRMLYGASRIPRQGEKYSGDNYTFCESQGSQVVMSLSDGMGSGETASKESRQVVELTEQLLETGFSARAALKLVNTVLLLAGAEQHPATLDVSCIDLHTGVLEVMKLGAVPTFIIDDEGVEILEAGQVPMGIMNGVEPVLMSRKLWDGNRIIMVSDGVLDALPGDDKEQVMKQYLESVDEMGPQELADQILDFAVSFIPAPRDDMTVLTAGLWKRHS</sequence>
<evidence type="ECO:0000259" key="2">
    <source>
        <dbReference type="SMART" id="SM00331"/>
    </source>
</evidence>
<gene>
    <name evidence="4" type="ORF">G5B36_23140</name>
    <name evidence="3" type="ORF">L0N08_26425</name>
</gene>
<dbReference type="InterPro" id="IPR045768">
    <property type="entry name" value="SpoIIE_N"/>
</dbReference>
<dbReference type="EMBL" id="JAAITT010000043">
    <property type="protein sequence ID" value="NSJ51579.1"/>
    <property type="molecule type" value="Genomic_DNA"/>
</dbReference>
<dbReference type="PANTHER" id="PTHR43156:SF2">
    <property type="entry name" value="STAGE II SPORULATION PROTEIN E"/>
    <property type="match status" value="1"/>
</dbReference>
<dbReference type="Pfam" id="PF19732">
    <property type="entry name" value="SpoIIE_N"/>
    <property type="match status" value="1"/>
</dbReference>
<dbReference type="RefSeq" id="WP_117563171.1">
    <property type="nucleotide sequence ID" value="NZ_BAABZL010000001.1"/>
</dbReference>
<reference evidence="4" key="2">
    <citation type="submission" date="2020-02" db="EMBL/GenBank/DDBJ databases">
        <authorList>
            <person name="Littmann E."/>
            <person name="Sorbara M."/>
        </authorList>
    </citation>
    <scope>NUCLEOTIDE SEQUENCE</scope>
    <source>
        <strain evidence="4">MSK.1.17</strain>
    </source>
</reference>
<evidence type="ECO:0000313" key="5">
    <source>
        <dbReference type="Proteomes" id="UP000669239"/>
    </source>
</evidence>
<dbReference type="GO" id="GO:0016791">
    <property type="term" value="F:phosphatase activity"/>
    <property type="evidence" value="ECO:0007669"/>
    <property type="project" value="TreeGrafter"/>
</dbReference>